<protein>
    <submittedName>
        <fullName evidence="2">ABC transporter family protein</fullName>
    </submittedName>
</protein>
<dbReference type="OrthoDB" id="9801679at2"/>
<dbReference type="SUPFAM" id="SSF52317">
    <property type="entry name" value="Class I glutamine amidotransferase-like"/>
    <property type="match status" value="1"/>
</dbReference>
<organism evidence="2 3">
    <name type="scientific">Tumebacillus permanentifrigoris</name>
    <dbReference type="NCBI Taxonomy" id="378543"/>
    <lineage>
        <taxon>Bacteria</taxon>
        <taxon>Bacillati</taxon>
        <taxon>Bacillota</taxon>
        <taxon>Bacilli</taxon>
        <taxon>Bacillales</taxon>
        <taxon>Alicyclobacillaceae</taxon>
        <taxon>Tumebacillus</taxon>
    </lineage>
</organism>
<gene>
    <name evidence="2" type="ORF">C7459_11167</name>
</gene>
<comment type="caution">
    <text evidence="2">The sequence shown here is derived from an EMBL/GenBank/DDBJ whole genome shotgun (WGS) entry which is preliminary data.</text>
</comment>
<feature type="signal peptide" evidence="1">
    <location>
        <begin position="1"/>
        <end position="28"/>
    </location>
</feature>
<keyword evidence="3" id="KW-1185">Reference proteome</keyword>
<evidence type="ECO:0000313" key="2">
    <source>
        <dbReference type="EMBL" id="PWK11273.1"/>
    </source>
</evidence>
<dbReference type="Proteomes" id="UP000245634">
    <property type="component" value="Unassembled WGS sequence"/>
</dbReference>
<dbReference type="InterPro" id="IPR029062">
    <property type="entry name" value="Class_I_gatase-like"/>
</dbReference>
<dbReference type="EMBL" id="QGGL01000011">
    <property type="protein sequence ID" value="PWK11273.1"/>
    <property type="molecule type" value="Genomic_DNA"/>
</dbReference>
<dbReference type="AlphaFoldDB" id="A0A316D8L3"/>
<sequence length="270" mass="28035">MNKKSLLTLAVVATLAALGLATPDAASASPVGKKVLFDQGHGETAGNADWTITGGFSNFATALKGKGYTVTSTTSVVTSTVLSGVSVYVIPEPNINFTASEKSAINTFVANGGAVYFIADHIVSDRNNDGWDSVQIFDGSQTVANPSTGSWVGATYGFYFNRNNVSQEPITDVRANTLTSGVTSVGAWNGSTIHKTGSNTSIVSDIFLTSQADPFHIHGNYGSGRFAALGDSSLYDDGTGAAGDSLYDGWSDYSDAALAVNTVLWLSGDR</sequence>
<name>A0A316D8L3_9BACL</name>
<feature type="chain" id="PRO_5016236679" evidence="1">
    <location>
        <begin position="29"/>
        <end position="270"/>
    </location>
</feature>
<proteinExistence type="predicted"/>
<keyword evidence="1" id="KW-0732">Signal</keyword>
<evidence type="ECO:0000256" key="1">
    <source>
        <dbReference type="SAM" id="SignalP"/>
    </source>
</evidence>
<dbReference type="RefSeq" id="WP_109689834.1">
    <property type="nucleotide sequence ID" value="NZ_QGGL01000011.1"/>
</dbReference>
<accession>A0A316D8L3</accession>
<reference evidence="2 3" key="1">
    <citation type="submission" date="2018-05" db="EMBL/GenBank/DDBJ databases">
        <title>Genomic Encyclopedia of Type Strains, Phase IV (KMG-IV): sequencing the most valuable type-strain genomes for metagenomic binning, comparative biology and taxonomic classification.</title>
        <authorList>
            <person name="Goeker M."/>
        </authorList>
    </citation>
    <scope>NUCLEOTIDE SEQUENCE [LARGE SCALE GENOMIC DNA]</scope>
    <source>
        <strain evidence="2 3">DSM 18773</strain>
    </source>
</reference>
<evidence type="ECO:0000313" key="3">
    <source>
        <dbReference type="Proteomes" id="UP000245634"/>
    </source>
</evidence>